<dbReference type="InterPro" id="IPR005615">
    <property type="entry name" value="Glutathione_synthase"/>
</dbReference>
<evidence type="ECO:0000256" key="3">
    <source>
        <dbReference type="ARBA" id="ARBA00011738"/>
    </source>
</evidence>
<feature type="binding site" evidence="12">
    <location>
        <position position="239"/>
    </location>
    <ligand>
        <name>substrate</name>
    </ligand>
</feature>
<dbReference type="PANTHER" id="PTHR11130">
    <property type="entry name" value="GLUTATHIONE SYNTHETASE"/>
    <property type="match status" value="1"/>
</dbReference>
<keyword evidence="7 13" id="KW-0479">Metal-binding</keyword>
<feature type="binding site" evidence="12">
    <location>
        <position position="132"/>
    </location>
    <ligand>
        <name>substrate</name>
    </ligand>
</feature>
<dbReference type="GeneID" id="37017953"/>
<dbReference type="Gene3D" id="3.30.1490.80">
    <property type="match status" value="1"/>
</dbReference>
<dbReference type="OrthoDB" id="2020073at2759"/>
<evidence type="ECO:0000256" key="5">
    <source>
        <dbReference type="ARBA" id="ARBA00022598"/>
    </source>
</evidence>
<dbReference type="InterPro" id="IPR014049">
    <property type="entry name" value="Glutathione_synthase_N_euk"/>
</dbReference>
<feature type="binding site" evidence="14">
    <location>
        <begin position="157"/>
        <end position="160"/>
    </location>
    <ligand>
        <name>substrate</name>
    </ligand>
</feature>
<comment type="pathway">
    <text evidence="1">Sulfur metabolism; glutathione biosynthesis; glutathione from L-cysteine and L-glutamate: step 2/2.</text>
</comment>
<feature type="binding site" evidence="12">
    <location>
        <position position="411"/>
    </location>
    <ligand>
        <name>ATP</name>
        <dbReference type="ChEBI" id="CHEBI:30616"/>
    </ligand>
</feature>
<evidence type="ECO:0000256" key="14">
    <source>
        <dbReference type="PIRSR" id="PIRSR001558-3"/>
    </source>
</evidence>
<keyword evidence="9 12" id="KW-0067">ATP-binding</keyword>
<dbReference type="RefSeq" id="XP_025352365.1">
    <property type="nucleotide sequence ID" value="XM_025496172.1"/>
</dbReference>
<dbReference type="PANTHER" id="PTHR11130:SF0">
    <property type="entry name" value="GLUTATHIONE SYNTHETASE"/>
    <property type="match status" value="1"/>
</dbReference>
<reference evidence="16 17" key="1">
    <citation type="journal article" date="2018" name="Mol. Biol. Evol.">
        <title>Broad Genomic Sampling Reveals a Smut Pathogenic Ancestry of the Fungal Clade Ustilaginomycotina.</title>
        <authorList>
            <person name="Kijpornyongpan T."/>
            <person name="Mondo S.J."/>
            <person name="Barry K."/>
            <person name="Sandor L."/>
            <person name="Lee J."/>
            <person name="Lipzen A."/>
            <person name="Pangilinan J."/>
            <person name="LaButti K."/>
            <person name="Hainaut M."/>
            <person name="Henrissat B."/>
            <person name="Grigoriev I.V."/>
            <person name="Spatafora J.W."/>
            <person name="Aime M.C."/>
        </authorList>
    </citation>
    <scope>NUCLEOTIDE SEQUENCE [LARGE SCALE GENOMIC DNA]</scope>
    <source>
        <strain evidence="16 17">MCA 3882</strain>
    </source>
</reference>
<feature type="binding site" evidence="12">
    <location>
        <position position="333"/>
    </location>
    <ligand>
        <name>ATP</name>
        <dbReference type="ChEBI" id="CHEBI:30616"/>
    </ligand>
</feature>
<feature type="binding site" evidence="12">
    <location>
        <position position="489"/>
    </location>
    <ligand>
        <name>ATP</name>
        <dbReference type="ChEBI" id="CHEBI:30616"/>
    </ligand>
</feature>
<dbReference type="GO" id="GO:0004363">
    <property type="term" value="F:glutathione synthase activity"/>
    <property type="evidence" value="ECO:0007669"/>
    <property type="project" value="UniProtKB-EC"/>
</dbReference>
<accession>A0A316V774</accession>
<feature type="non-terminal residue" evidence="16">
    <location>
        <position position="1"/>
    </location>
</feature>
<evidence type="ECO:0000256" key="10">
    <source>
        <dbReference type="ARBA" id="ARBA00022842"/>
    </source>
</evidence>
<dbReference type="InterPro" id="IPR014709">
    <property type="entry name" value="Glutathione_synthase_C_euk"/>
</dbReference>
<evidence type="ECO:0000256" key="1">
    <source>
        <dbReference type="ARBA" id="ARBA00004965"/>
    </source>
</evidence>
<evidence type="ECO:0000256" key="12">
    <source>
        <dbReference type="PIRSR" id="PIRSR001558-1"/>
    </source>
</evidence>
<evidence type="ECO:0000256" key="11">
    <source>
        <dbReference type="ARBA" id="ARBA00030403"/>
    </source>
</evidence>
<evidence type="ECO:0000259" key="15">
    <source>
        <dbReference type="Pfam" id="PF03199"/>
    </source>
</evidence>
<dbReference type="AlphaFoldDB" id="A0A316V774"/>
<comment type="cofactor">
    <cofactor evidence="13">
        <name>Mg(2+)</name>
        <dbReference type="ChEBI" id="CHEBI:18420"/>
    </cofactor>
    <text evidence="13">Binds 1 Mg(2+) ion per subunit.</text>
</comment>
<feature type="binding site" evidence="12">
    <location>
        <position position="518"/>
    </location>
    <ligand>
        <name>substrate</name>
    </ligand>
</feature>
<dbReference type="InParanoid" id="A0A316V774"/>
<feature type="binding site" evidence="12">
    <location>
        <position position="153"/>
    </location>
    <ligand>
        <name>ATP</name>
        <dbReference type="ChEBI" id="CHEBI:30616"/>
    </ligand>
</feature>
<dbReference type="UniPathway" id="UPA00142">
    <property type="reaction ID" value="UER00210"/>
</dbReference>
<dbReference type="GO" id="GO:0046872">
    <property type="term" value="F:metal ion binding"/>
    <property type="evidence" value="ECO:0007669"/>
    <property type="project" value="UniProtKB-KW"/>
</dbReference>
<dbReference type="InterPro" id="IPR004887">
    <property type="entry name" value="GSH_synth_subst-bd"/>
</dbReference>
<dbReference type="InterPro" id="IPR014042">
    <property type="entry name" value="Glutathione_synthase_a-hlx"/>
</dbReference>
<feature type="binding site" evidence="12">
    <location>
        <position position="520"/>
    </location>
    <ligand>
        <name>ATP</name>
        <dbReference type="ChEBI" id="CHEBI:30616"/>
    </ligand>
</feature>
<dbReference type="FunFam" id="3.40.50.1760:FF:000001">
    <property type="entry name" value="Glutathione synthetase"/>
    <property type="match status" value="1"/>
</dbReference>
<keyword evidence="17" id="KW-1185">Reference proteome</keyword>
<organism evidence="16 17">
    <name type="scientific">Meira miltonrushii</name>
    <dbReference type="NCBI Taxonomy" id="1280837"/>
    <lineage>
        <taxon>Eukaryota</taxon>
        <taxon>Fungi</taxon>
        <taxon>Dikarya</taxon>
        <taxon>Basidiomycota</taxon>
        <taxon>Ustilaginomycotina</taxon>
        <taxon>Exobasidiomycetes</taxon>
        <taxon>Exobasidiales</taxon>
        <taxon>Brachybasidiaceae</taxon>
        <taxon>Meira</taxon>
    </lineage>
</organism>
<feature type="binding site" evidence="13">
    <location>
        <position position="153"/>
    </location>
    <ligand>
        <name>Mg(2+)</name>
        <dbReference type="ChEBI" id="CHEBI:18420"/>
    </ligand>
</feature>
<feature type="binding site" evidence="13">
    <location>
        <position position="404"/>
    </location>
    <ligand>
        <name>Mg(2+)</name>
        <dbReference type="ChEBI" id="CHEBI:18420"/>
    </ligand>
</feature>
<name>A0A316V774_9BASI</name>
<evidence type="ECO:0000256" key="2">
    <source>
        <dbReference type="ARBA" id="ARBA00010385"/>
    </source>
</evidence>
<feature type="non-terminal residue" evidence="16">
    <location>
        <position position="542"/>
    </location>
</feature>
<dbReference type="GO" id="GO:0005524">
    <property type="term" value="F:ATP binding"/>
    <property type="evidence" value="ECO:0007669"/>
    <property type="project" value="UniProtKB-KW"/>
</dbReference>
<evidence type="ECO:0000256" key="7">
    <source>
        <dbReference type="ARBA" id="ARBA00022723"/>
    </source>
</evidence>
<feature type="binding site" evidence="12">
    <location>
        <begin position="400"/>
        <end position="409"/>
    </location>
    <ligand>
        <name>ATP</name>
        <dbReference type="ChEBI" id="CHEBI:30616"/>
    </ligand>
</feature>
<dbReference type="Gene3D" id="3.40.50.1760">
    <property type="entry name" value="Glutathione synthase, substrate-binding domain superfamily, eukaryotic"/>
    <property type="match status" value="1"/>
</dbReference>
<evidence type="ECO:0000256" key="13">
    <source>
        <dbReference type="PIRSR" id="PIRSR001558-2"/>
    </source>
</evidence>
<dbReference type="Gene3D" id="3.30.1490.50">
    <property type="match status" value="1"/>
</dbReference>
<dbReference type="Gene3D" id="1.10.1080.10">
    <property type="entry name" value="Glutathione Synthetase, Chain A, domain 3"/>
    <property type="match status" value="1"/>
</dbReference>
<dbReference type="Pfam" id="PF03917">
    <property type="entry name" value="GSH_synth_ATP"/>
    <property type="match status" value="1"/>
</dbReference>
<dbReference type="Pfam" id="PF03199">
    <property type="entry name" value="GSH_synthase"/>
    <property type="match status" value="1"/>
</dbReference>
<dbReference type="InterPro" id="IPR037013">
    <property type="entry name" value="GSH-S_sub-bd_sf"/>
</dbReference>
<dbReference type="SUPFAM" id="SSF56059">
    <property type="entry name" value="Glutathione synthetase ATP-binding domain-like"/>
    <property type="match status" value="1"/>
</dbReference>
<dbReference type="FunCoup" id="A0A316V774">
    <property type="interactions" value="548"/>
</dbReference>
<comment type="similarity">
    <text evidence="2">Belongs to the eukaryotic GSH synthase family.</text>
</comment>
<evidence type="ECO:0000256" key="6">
    <source>
        <dbReference type="ARBA" id="ARBA00022684"/>
    </source>
</evidence>
<keyword evidence="8 12" id="KW-0547">Nucleotide-binding</keyword>
<dbReference type="Gene3D" id="3.30.470.20">
    <property type="entry name" value="ATP-grasp fold, B domain"/>
    <property type="match status" value="1"/>
</dbReference>
<feature type="binding site" evidence="14">
    <location>
        <begin position="294"/>
        <end position="297"/>
    </location>
    <ligand>
        <name>substrate</name>
    </ligand>
</feature>
<proteinExistence type="inferred from homology"/>
<dbReference type="GO" id="GO:0043295">
    <property type="term" value="F:glutathione binding"/>
    <property type="evidence" value="ECO:0007669"/>
    <property type="project" value="TreeGrafter"/>
</dbReference>
<keyword evidence="5" id="KW-0436">Ligase</keyword>
<evidence type="ECO:0000256" key="9">
    <source>
        <dbReference type="ARBA" id="ARBA00022840"/>
    </source>
</evidence>
<feature type="domain" description="Glutathione synthase substrate-binding" evidence="15">
    <location>
        <begin position="223"/>
        <end position="330"/>
    </location>
</feature>
<sequence>VPNWPPQLNDDQITSLTGQAIDYALSHSITYRPLPSSSTATKGVKPPQDTTIHAPISLLPSPFPANLFEQSQSLQPLYNDIYARITVDKEFLRKIIGGNVILVDEFQAKLWQLWNKVEQEGIQQPLHLGLFRSDYLLHQEGNDSQPFTIKQVELNTISSSFGPLCSRVSELHRYLARSTGGFFGISPQLTVDKLPINRALETLAGGLAAGHRAYVERAKAEDAIILFVVQDGERNAFDQRLIEYQLLEQHGIVVRRASLAQLAKSASLKGEEKRLYLDNTNSGKSEEVAVVYFRAGYGPGDYPTETEWDARLTIERSLAIKCPTIALQLAGAKKVQQVLSNPGIVEHFVKDSKKGRIWSDEEVKRLRASFMPMYSMGEEDGGEGIRIASDPKMAKEYVLKPQREGGGNNIYREDIVGALKDLEKQDEEQGKIQGSDGSNRNIKRREAYILMKMIEPPTNVGNYLVRYDAAKSSSGSAPQAVLAPHVISELGAFGSILFEADQQSTKVIFEQSGGHLLRTKASESNEGGVAAGFSVIDSPVLI</sequence>
<evidence type="ECO:0000313" key="17">
    <source>
        <dbReference type="Proteomes" id="UP000245771"/>
    </source>
</evidence>
<dbReference type="GO" id="GO:0005829">
    <property type="term" value="C:cytosol"/>
    <property type="evidence" value="ECO:0007669"/>
    <property type="project" value="TreeGrafter"/>
</dbReference>
<evidence type="ECO:0000256" key="8">
    <source>
        <dbReference type="ARBA" id="ARBA00022741"/>
    </source>
</evidence>
<dbReference type="Proteomes" id="UP000245771">
    <property type="component" value="Unassembled WGS sequence"/>
</dbReference>
<feature type="binding site" evidence="12">
    <location>
        <position position="526"/>
    </location>
    <ligand>
        <name>ATP</name>
        <dbReference type="ChEBI" id="CHEBI:30616"/>
    </ligand>
</feature>
<feature type="binding site" evidence="14">
    <location>
        <begin position="233"/>
        <end position="235"/>
    </location>
    <ligand>
        <name>substrate</name>
    </ligand>
</feature>
<dbReference type="STRING" id="1280837.A0A316V774"/>
<evidence type="ECO:0000313" key="16">
    <source>
        <dbReference type="EMBL" id="PWN32063.1"/>
    </source>
</evidence>
<keyword evidence="10 13" id="KW-0460">Magnesium</keyword>
<dbReference type="InterPro" id="IPR016185">
    <property type="entry name" value="PreATP-grasp_dom_sf"/>
</dbReference>
<feature type="binding site" evidence="13">
    <location>
        <position position="155"/>
    </location>
    <ligand>
        <name>Mg(2+)</name>
        <dbReference type="ChEBI" id="CHEBI:18420"/>
    </ligand>
</feature>
<feature type="binding site" evidence="12">
    <location>
        <begin position="451"/>
        <end position="454"/>
    </location>
    <ligand>
        <name>ATP</name>
        <dbReference type="ChEBI" id="CHEBI:30616"/>
    </ligand>
</feature>
<feature type="binding site" evidence="14">
    <location>
        <begin position="529"/>
        <end position="530"/>
    </location>
    <ligand>
        <name>substrate</name>
    </ligand>
</feature>
<protein>
    <recommendedName>
        <fullName evidence="4">glutathione synthase</fullName>
        <ecNumber evidence="4">6.3.2.3</ecNumber>
    </recommendedName>
    <alternativeName>
        <fullName evidence="11">Glutathione synthase</fullName>
    </alternativeName>
</protein>
<dbReference type="SUPFAM" id="SSF52440">
    <property type="entry name" value="PreATP-grasp domain"/>
    <property type="match status" value="1"/>
</dbReference>
<dbReference type="PIRSF" id="PIRSF001558">
    <property type="entry name" value="GSHase"/>
    <property type="match status" value="1"/>
</dbReference>
<dbReference type="EMBL" id="KZ819606">
    <property type="protein sequence ID" value="PWN32063.1"/>
    <property type="molecule type" value="Genomic_DNA"/>
</dbReference>
<gene>
    <name evidence="16" type="ORF">FA14DRAFT_116362</name>
</gene>
<comment type="subunit">
    <text evidence="3">Homodimer.</text>
</comment>
<evidence type="ECO:0000256" key="4">
    <source>
        <dbReference type="ARBA" id="ARBA00012214"/>
    </source>
</evidence>
<dbReference type="EC" id="6.3.2.3" evidence="4"/>
<dbReference type="NCBIfam" id="TIGR01986">
    <property type="entry name" value="glut_syn_euk"/>
    <property type="match status" value="1"/>
</dbReference>
<keyword evidence="6" id="KW-0317">Glutathione biosynthesis</keyword>